<evidence type="ECO:0000256" key="3">
    <source>
        <dbReference type="ARBA" id="ARBA00022618"/>
    </source>
</evidence>
<accession>A0A9P8PWX3</accession>
<dbReference type="GO" id="GO:0051301">
    <property type="term" value="P:cell division"/>
    <property type="evidence" value="ECO:0007669"/>
    <property type="project" value="UniProtKB-KW"/>
</dbReference>
<keyword evidence="5 15" id="KW-0547">Nucleotide-binding</keyword>
<evidence type="ECO:0000256" key="1">
    <source>
        <dbReference type="ARBA" id="ARBA00004186"/>
    </source>
</evidence>
<evidence type="ECO:0000256" key="12">
    <source>
        <dbReference type="ARBA" id="ARBA00034704"/>
    </source>
</evidence>
<dbReference type="GO" id="GO:0008574">
    <property type="term" value="F:plus-end-directed microtubule motor activity"/>
    <property type="evidence" value="ECO:0007669"/>
    <property type="project" value="TreeGrafter"/>
</dbReference>
<dbReference type="InterPro" id="IPR027417">
    <property type="entry name" value="P-loop_NTPase"/>
</dbReference>
<name>A0A9P8PWX3_9ASCO</name>
<evidence type="ECO:0000256" key="6">
    <source>
        <dbReference type="ARBA" id="ARBA00022776"/>
    </source>
</evidence>
<keyword evidence="8 16" id="KW-0175">Coiled coil</keyword>
<dbReference type="InterPro" id="IPR001752">
    <property type="entry name" value="Kinesin_motor_dom"/>
</dbReference>
<evidence type="ECO:0000259" key="18">
    <source>
        <dbReference type="PROSITE" id="PS50067"/>
    </source>
</evidence>
<evidence type="ECO:0000256" key="2">
    <source>
        <dbReference type="ARBA" id="ARBA00022490"/>
    </source>
</evidence>
<dbReference type="CDD" id="cd01364">
    <property type="entry name" value="KISc_BimC_Eg5"/>
    <property type="match status" value="1"/>
</dbReference>
<dbReference type="SUPFAM" id="SSF52540">
    <property type="entry name" value="P-loop containing nucleoside triphosphate hydrolases"/>
    <property type="match status" value="1"/>
</dbReference>
<dbReference type="FunFam" id="3.40.850.10:FF:000051">
    <property type="entry name" value="Kinesin-like protein bimC"/>
    <property type="match status" value="1"/>
</dbReference>
<evidence type="ECO:0000256" key="15">
    <source>
        <dbReference type="PROSITE-ProRule" id="PRU00283"/>
    </source>
</evidence>
<dbReference type="GO" id="GO:0072686">
    <property type="term" value="C:mitotic spindle"/>
    <property type="evidence" value="ECO:0007669"/>
    <property type="project" value="TreeGrafter"/>
</dbReference>
<evidence type="ECO:0000256" key="4">
    <source>
        <dbReference type="ARBA" id="ARBA00022701"/>
    </source>
</evidence>
<dbReference type="PANTHER" id="PTHR47970:SF12">
    <property type="entry name" value="KINESIN FAMILY MEMBER 11"/>
    <property type="match status" value="1"/>
</dbReference>
<feature type="binding site" evidence="15">
    <location>
        <begin position="155"/>
        <end position="162"/>
    </location>
    <ligand>
        <name>ATP</name>
        <dbReference type="ChEBI" id="CHEBI:30616"/>
    </ligand>
</feature>
<evidence type="ECO:0000313" key="20">
    <source>
        <dbReference type="Proteomes" id="UP000769528"/>
    </source>
</evidence>
<sequence>MSDRRRISTLMVNSTNKRSSLVPNHQISKLVDHENKLSKRSSIATTTPSHRPKSSTTNYESTNNMEESNISVYVRCRSRNEREIRENSGVVVSTTGHMGKEVVLQTGPMSISNKTYTFDRVFGAESDQEIVYDGIANNILKEMLQGYNCTIFAYGQTGTGKTYTMSGDIEIGSSNARLSENAGIIPRTLRELFKKLEKTPDFSVKISFIELYNEELRDLLIPNGSEERKVKIFEDPTKKSIVVQGMEEIYIKNASEGMKILADGSYKRQVAATHCNDLSSRSHSVFTITVHMKEIDPISGEEYLKTGKLNLVDLAGSENINRSGAENKRAREAGMINQSLLTLGRVINALVDQSPHIPYRESKLTRLLQDSLGGKTKTCIIATISPAKVSLEETISTLEYANRAKSIKNKPQVNQAMSKKMLIKEYVQEIERLRNDLNATRNKNGIYITEENWEKITAESESRRILIEEQKLRMNLLEDQLKKSKKDFEQQINQFKEIESQLEFTQKENSSLSQNLIQTSSKLDQTEEKLRWEEFVTKDHLETENDINKVHELLLDLFNEISKAKEELYSSIEHKKKLESQNIENLNNSKLNLKDISINFLQTVNKHQSENIKLTSSITEKIDELTKYYNDRCVDKSSQLSDYSSKMEKNISTIISNFMDKSLNMGKEIDGLEILKEQIKTEILKELNSIKIQGHQITIDISNEVERLQKALTGKFDELKTEFKSISNVINLQINQQTTEITSLKSKLIEHERKHENELRGQTLKLENFKKVELERSRVSKKRLLQEISDLIDQEDNERNARIDQEIDNLSTGFTGIADNHAKFVKNFEHFIQETWHVNQMEFLKKSEEQFNQLLGNVSRIDTELNDKEISKISSTLKSFIANQDQFFQSTIVKLNIKLGELSSFTVNLKSINDEASNIISTEFSKISSNLKLSFTKVLQNFEKFNQSYQGFKPFIIENFIDQQTVLFNELVSQSENDLQTLDKCLDQLSYLEDEDKTIFQNEVEFNKPLPILKTHDEVFKIYKDQIQIKPQNLSLPADSNKENISPITPIPDKLTKINQDDERKLKKSKLTETTNNSGTLE</sequence>
<evidence type="ECO:0000256" key="17">
    <source>
        <dbReference type="SAM" id="MobiDB-lite"/>
    </source>
</evidence>
<keyword evidence="20" id="KW-1185">Reference proteome</keyword>
<dbReference type="GO" id="GO:0007018">
    <property type="term" value="P:microtubule-based movement"/>
    <property type="evidence" value="ECO:0007669"/>
    <property type="project" value="InterPro"/>
</dbReference>
<feature type="compositionally biased region" description="Polar residues" evidence="17">
    <location>
        <begin position="1072"/>
        <end position="1082"/>
    </location>
</feature>
<dbReference type="AlphaFoldDB" id="A0A9P8PWX3"/>
<evidence type="ECO:0000256" key="16">
    <source>
        <dbReference type="SAM" id="Coils"/>
    </source>
</evidence>
<dbReference type="GO" id="GO:0005634">
    <property type="term" value="C:nucleus"/>
    <property type="evidence" value="ECO:0007669"/>
    <property type="project" value="TreeGrafter"/>
</dbReference>
<dbReference type="InterPro" id="IPR019821">
    <property type="entry name" value="Kinesin_motor_CS"/>
</dbReference>
<keyword evidence="4" id="KW-0493">Microtubule</keyword>
<comment type="subcellular location">
    <subcellularLocation>
        <location evidence="1">Cytoplasm</location>
        <location evidence="1">Cytoskeleton</location>
        <location evidence="1">Spindle</location>
    </subcellularLocation>
</comment>
<comment type="caution">
    <text evidence="19">The sequence shown here is derived from an EMBL/GenBank/DDBJ whole genome shotgun (WGS) entry which is preliminary data.</text>
</comment>
<dbReference type="GO" id="GO:0005524">
    <property type="term" value="F:ATP binding"/>
    <property type="evidence" value="ECO:0007669"/>
    <property type="project" value="UniProtKB-UniRule"/>
</dbReference>
<keyword evidence="6" id="KW-0498">Mitosis</keyword>
<dbReference type="Pfam" id="PF00225">
    <property type="entry name" value="Kinesin"/>
    <property type="match status" value="1"/>
</dbReference>
<evidence type="ECO:0000313" key="19">
    <source>
        <dbReference type="EMBL" id="KAH3679823.1"/>
    </source>
</evidence>
<reference evidence="19" key="1">
    <citation type="journal article" date="2021" name="Open Biol.">
        <title>Shared evolutionary footprints suggest mitochondrial oxidative damage underlies multiple complex I losses in fungi.</title>
        <authorList>
            <person name="Schikora-Tamarit M.A."/>
            <person name="Marcet-Houben M."/>
            <person name="Nosek J."/>
            <person name="Gabaldon T."/>
        </authorList>
    </citation>
    <scope>NUCLEOTIDE SEQUENCE</scope>
    <source>
        <strain evidence="19">CBS6341</strain>
    </source>
</reference>
<dbReference type="PROSITE" id="PS00411">
    <property type="entry name" value="KINESIN_MOTOR_1"/>
    <property type="match status" value="1"/>
</dbReference>
<keyword evidence="9 15" id="KW-0505">Motor protein</keyword>
<dbReference type="SMART" id="SM00129">
    <property type="entry name" value="KISc"/>
    <property type="match status" value="1"/>
</dbReference>
<gene>
    <name evidence="19" type="ORF">WICMUC_000723</name>
</gene>
<reference evidence="19" key="2">
    <citation type="submission" date="2021-01" db="EMBL/GenBank/DDBJ databases">
        <authorList>
            <person name="Schikora-Tamarit M.A."/>
        </authorList>
    </citation>
    <scope>NUCLEOTIDE SEQUENCE</scope>
    <source>
        <strain evidence="19">CBS6341</strain>
    </source>
</reference>
<organism evidence="19 20">
    <name type="scientific">Wickerhamomyces mucosus</name>
    <dbReference type="NCBI Taxonomy" id="1378264"/>
    <lineage>
        <taxon>Eukaryota</taxon>
        <taxon>Fungi</taxon>
        <taxon>Dikarya</taxon>
        <taxon>Ascomycota</taxon>
        <taxon>Saccharomycotina</taxon>
        <taxon>Saccharomycetes</taxon>
        <taxon>Phaffomycetales</taxon>
        <taxon>Wickerhamomycetaceae</taxon>
        <taxon>Wickerhamomyces</taxon>
    </lineage>
</organism>
<dbReference type="OrthoDB" id="3176171at2759"/>
<protein>
    <recommendedName>
        <fullName evidence="14">Kinesin-like protein KIP1</fullName>
    </recommendedName>
</protein>
<dbReference type="GO" id="GO:0005876">
    <property type="term" value="C:spindle microtubule"/>
    <property type="evidence" value="ECO:0007669"/>
    <property type="project" value="TreeGrafter"/>
</dbReference>
<evidence type="ECO:0000256" key="9">
    <source>
        <dbReference type="ARBA" id="ARBA00023175"/>
    </source>
</evidence>
<evidence type="ECO:0000256" key="5">
    <source>
        <dbReference type="ARBA" id="ARBA00022741"/>
    </source>
</evidence>
<evidence type="ECO:0000256" key="11">
    <source>
        <dbReference type="ARBA" id="ARBA00023306"/>
    </source>
</evidence>
<evidence type="ECO:0000256" key="10">
    <source>
        <dbReference type="ARBA" id="ARBA00023212"/>
    </source>
</evidence>
<feature type="region of interest" description="Disordered" evidence="17">
    <location>
        <begin position="34"/>
        <end position="64"/>
    </location>
</feature>
<comment type="similarity">
    <text evidence="12">Belongs to the TRAFAC class myosin-kinesin ATPase superfamily. Kinesin family. KIN-5/BimC subfamily.</text>
</comment>
<evidence type="ECO:0000256" key="7">
    <source>
        <dbReference type="ARBA" id="ARBA00022840"/>
    </source>
</evidence>
<dbReference type="PROSITE" id="PS50067">
    <property type="entry name" value="KINESIN_MOTOR_2"/>
    <property type="match status" value="1"/>
</dbReference>
<keyword evidence="10" id="KW-0206">Cytoskeleton</keyword>
<dbReference type="InterPro" id="IPR047241">
    <property type="entry name" value="KIF11-like_kin_motor_dom"/>
</dbReference>
<dbReference type="PANTHER" id="PTHR47970">
    <property type="entry name" value="KINESIN-LIKE PROTEIN KIF11"/>
    <property type="match status" value="1"/>
</dbReference>
<keyword evidence="2" id="KW-0963">Cytoplasm</keyword>
<dbReference type="GO" id="GO:0000073">
    <property type="term" value="P:initial mitotic spindle pole body separation"/>
    <property type="evidence" value="ECO:0007669"/>
    <property type="project" value="TreeGrafter"/>
</dbReference>
<keyword evidence="7 15" id="KW-0067">ATP-binding</keyword>
<keyword evidence="11" id="KW-0131">Cell cycle</keyword>
<dbReference type="GO" id="GO:0008017">
    <property type="term" value="F:microtubule binding"/>
    <property type="evidence" value="ECO:0007669"/>
    <property type="project" value="InterPro"/>
</dbReference>
<feature type="compositionally biased region" description="Basic and acidic residues" evidence="17">
    <location>
        <begin position="1054"/>
        <end position="1065"/>
    </location>
</feature>
<feature type="domain" description="Kinesin motor" evidence="18">
    <location>
        <begin position="69"/>
        <end position="407"/>
    </location>
</feature>
<dbReference type="Gene3D" id="3.40.850.10">
    <property type="entry name" value="Kinesin motor domain"/>
    <property type="match status" value="1"/>
</dbReference>
<evidence type="ECO:0000256" key="14">
    <source>
        <dbReference type="ARBA" id="ARBA00074599"/>
    </source>
</evidence>
<proteinExistence type="inferred from homology"/>
<feature type="coiled-coil region" evidence="16">
    <location>
        <begin position="416"/>
        <end position="443"/>
    </location>
</feature>
<keyword evidence="3" id="KW-0132">Cell division</keyword>
<feature type="coiled-coil region" evidence="16">
    <location>
        <begin position="467"/>
        <end position="567"/>
    </location>
</feature>
<evidence type="ECO:0000256" key="13">
    <source>
        <dbReference type="ARBA" id="ARBA00059896"/>
    </source>
</evidence>
<dbReference type="EMBL" id="JAEUBF010000216">
    <property type="protein sequence ID" value="KAH3679823.1"/>
    <property type="molecule type" value="Genomic_DNA"/>
</dbReference>
<feature type="compositionally biased region" description="Polar residues" evidence="17">
    <location>
        <begin position="40"/>
        <end position="64"/>
    </location>
</feature>
<dbReference type="InterPro" id="IPR036961">
    <property type="entry name" value="Kinesin_motor_dom_sf"/>
</dbReference>
<dbReference type="InterPro" id="IPR047149">
    <property type="entry name" value="KIF11-like"/>
</dbReference>
<feature type="region of interest" description="Disordered" evidence="17">
    <location>
        <begin position="1034"/>
        <end position="1082"/>
    </location>
</feature>
<feature type="coiled-coil region" evidence="16">
    <location>
        <begin position="734"/>
        <end position="801"/>
    </location>
</feature>
<comment type="function">
    <text evidence="13">Required for assembly of the mitotic spindle. Interacts with spindle microtubules to produce an outwardly directed force acting upon the poles. Following spindle assembly, CIN8 and KIP1 apparently act to oppose a force that draws separated poles back together. This force seems to be mediate by KAR3.</text>
</comment>
<dbReference type="PRINTS" id="PR00380">
    <property type="entry name" value="KINESINHEAVY"/>
</dbReference>
<dbReference type="Proteomes" id="UP000769528">
    <property type="component" value="Unassembled WGS sequence"/>
</dbReference>
<evidence type="ECO:0000256" key="8">
    <source>
        <dbReference type="ARBA" id="ARBA00023054"/>
    </source>
</evidence>